<dbReference type="Gene3D" id="1.10.287.130">
    <property type="match status" value="1"/>
</dbReference>
<evidence type="ECO:0000256" key="2">
    <source>
        <dbReference type="ARBA" id="ARBA00004370"/>
    </source>
</evidence>
<keyword evidence="5 15" id="KW-0808">Transferase</keyword>
<keyword evidence="8 12" id="KW-1133">Transmembrane helix</keyword>
<evidence type="ECO:0000256" key="4">
    <source>
        <dbReference type="ARBA" id="ARBA00022553"/>
    </source>
</evidence>
<evidence type="ECO:0000259" key="13">
    <source>
        <dbReference type="PROSITE" id="PS50109"/>
    </source>
</evidence>
<accession>A0A518JUR1</accession>
<keyword evidence="6 12" id="KW-0812">Transmembrane</keyword>
<dbReference type="SUPFAM" id="SSF158472">
    <property type="entry name" value="HAMP domain-like"/>
    <property type="match status" value="1"/>
</dbReference>
<dbReference type="InterPro" id="IPR005467">
    <property type="entry name" value="His_kinase_dom"/>
</dbReference>
<dbReference type="OrthoDB" id="9786919at2"/>
<dbReference type="Pfam" id="PF00512">
    <property type="entry name" value="HisKA"/>
    <property type="match status" value="1"/>
</dbReference>
<evidence type="ECO:0000313" key="15">
    <source>
        <dbReference type="EMBL" id="QDV69289.1"/>
    </source>
</evidence>
<keyword evidence="9" id="KW-0902">Two-component regulatory system</keyword>
<dbReference type="Gene3D" id="6.10.340.10">
    <property type="match status" value="1"/>
</dbReference>
<dbReference type="PROSITE" id="PS50885">
    <property type="entry name" value="HAMP"/>
    <property type="match status" value="1"/>
</dbReference>
<dbReference type="Pfam" id="PF02518">
    <property type="entry name" value="HATPase_c"/>
    <property type="match status" value="1"/>
</dbReference>
<dbReference type="FunFam" id="1.10.287.130:FF:000001">
    <property type="entry name" value="Two-component sensor histidine kinase"/>
    <property type="match status" value="1"/>
</dbReference>
<dbReference type="Pfam" id="PF00672">
    <property type="entry name" value="HAMP"/>
    <property type="match status" value="1"/>
</dbReference>
<dbReference type="EMBL" id="CP036348">
    <property type="protein sequence ID" value="QDV69289.1"/>
    <property type="molecule type" value="Genomic_DNA"/>
</dbReference>
<evidence type="ECO:0000256" key="8">
    <source>
        <dbReference type="ARBA" id="ARBA00022989"/>
    </source>
</evidence>
<dbReference type="PROSITE" id="PS50109">
    <property type="entry name" value="HIS_KIN"/>
    <property type="match status" value="1"/>
</dbReference>
<organism evidence="15 16">
    <name type="scientific">Rosistilla carotiformis</name>
    <dbReference type="NCBI Taxonomy" id="2528017"/>
    <lineage>
        <taxon>Bacteria</taxon>
        <taxon>Pseudomonadati</taxon>
        <taxon>Planctomycetota</taxon>
        <taxon>Planctomycetia</taxon>
        <taxon>Pirellulales</taxon>
        <taxon>Pirellulaceae</taxon>
        <taxon>Rosistilla</taxon>
    </lineage>
</organism>
<dbReference type="InterPro" id="IPR036890">
    <property type="entry name" value="HATPase_C_sf"/>
</dbReference>
<gene>
    <name evidence="15" type="primary">arlS_2</name>
    <name evidence="15" type="ORF">Poly24_30040</name>
</gene>
<dbReference type="InterPro" id="IPR003660">
    <property type="entry name" value="HAMP_dom"/>
</dbReference>
<dbReference type="SMART" id="SM00387">
    <property type="entry name" value="HATPase_c"/>
    <property type="match status" value="1"/>
</dbReference>
<dbReference type="GO" id="GO:0000155">
    <property type="term" value="F:phosphorelay sensor kinase activity"/>
    <property type="evidence" value="ECO:0007669"/>
    <property type="project" value="InterPro"/>
</dbReference>
<evidence type="ECO:0000256" key="7">
    <source>
        <dbReference type="ARBA" id="ARBA00022777"/>
    </source>
</evidence>
<keyword evidence="10 12" id="KW-0472">Membrane</keyword>
<evidence type="ECO:0000256" key="10">
    <source>
        <dbReference type="ARBA" id="ARBA00023136"/>
    </source>
</evidence>
<dbReference type="PANTHER" id="PTHR45436">
    <property type="entry name" value="SENSOR HISTIDINE KINASE YKOH"/>
    <property type="match status" value="1"/>
</dbReference>
<dbReference type="CDD" id="cd06225">
    <property type="entry name" value="HAMP"/>
    <property type="match status" value="1"/>
</dbReference>
<feature type="transmembrane region" description="Helical" evidence="12">
    <location>
        <begin position="40"/>
        <end position="59"/>
    </location>
</feature>
<dbReference type="SUPFAM" id="SSF47384">
    <property type="entry name" value="Homodimeric domain of signal transducing histidine kinase"/>
    <property type="match status" value="1"/>
</dbReference>
<dbReference type="InterPro" id="IPR003661">
    <property type="entry name" value="HisK_dim/P_dom"/>
</dbReference>
<dbReference type="PRINTS" id="PR00344">
    <property type="entry name" value="BCTRLSENSOR"/>
</dbReference>
<reference evidence="15 16" key="1">
    <citation type="submission" date="2019-02" db="EMBL/GenBank/DDBJ databases">
        <title>Deep-cultivation of Planctomycetes and their phenomic and genomic characterization uncovers novel biology.</title>
        <authorList>
            <person name="Wiegand S."/>
            <person name="Jogler M."/>
            <person name="Boedeker C."/>
            <person name="Pinto D."/>
            <person name="Vollmers J."/>
            <person name="Rivas-Marin E."/>
            <person name="Kohn T."/>
            <person name="Peeters S.H."/>
            <person name="Heuer A."/>
            <person name="Rast P."/>
            <person name="Oberbeckmann S."/>
            <person name="Bunk B."/>
            <person name="Jeske O."/>
            <person name="Meyerdierks A."/>
            <person name="Storesund J.E."/>
            <person name="Kallscheuer N."/>
            <person name="Luecker S."/>
            <person name="Lage O.M."/>
            <person name="Pohl T."/>
            <person name="Merkel B.J."/>
            <person name="Hornburger P."/>
            <person name="Mueller R.-W."/>
            <person name="Bruemmer F."/>
            <person name="Labrenz M."/>
            <person name="Spormann A.M."/>
            <person name="Op den Camp H."/>
            <person name="Overmann J."/>
            <person name="Amann R."/>
            <person name="Jetten M.S.M."/>
            <person name="Mascher T."/>
            <person name="Medema M.H."/>
            <person name="Devos D.P."/>
            <person name="Kaster A.-K."/>
            <person name="Ovreas L."/>
            <person name="Rohde M."/>
            <person name="Galperin M.Y."/>
            <person name="Jogler C."/>
        </authorList>
    </citation>
    <scope>NUCLEOTIDE SEQUENCE [LARGE SCALE GENOMIC DNA]</scope>
    <source>
        <strain evidence="15 16">Poly24</strain>
    </source>
</reference>
<evidence type="ECO:0000256" key="9">
    <source>
        <dbReference type="ARBA" id="ARBA00023012"/>
    </source>
</evidence>
<keyword evidence="16" id="KW-1185">Reference proteome</keyword>
<name>A0A518JUR1_9BACT</name>
<dbReference type="KEGG" id="rcf:Poly24_30040"/>
<feature type="domain" description="Histidine kinase" evidence="13">
    <location>
        <begin position="283"/>
        <end position="498"/>
    </location>
</feature>
<dbReference type="InterPro" id="IPR036097">
    <property type="entry name" value="HisK_dim/P_sf"/>
</dbReference>
<proteinExistence type="predicted"/>
<feature type="transmembrane region" description="Helical" evidence="12">
    <location>
        <begin position="198"/>
        <end position="221"/>
    </location>
</feature>
<evidence type="ECO:0000313" key="16">
    <source>
        <dbReference type="Proteomes" id="UP000315082"/>
    </source>
</evidence>
<dbReference type="InterPro" id="IPR003594">
    <property type="entry name" value="HATPase_dom"/>
</dbReference>
<dbReference type="EC" id="2.7.13.3" evidence="3"/>
<dbReference type="SMART" id="SM00388">
    <property type="entry name" value="HisKA"/>
    <property type="match status" value="1"/>
</dbReference>
<feature type="domain" description="HAMP" evidence="14">
    <location>
        <begin position="222"/>
        <end position="275"/>
    </location>
</feature>
<dbReference type="PANTHER" id="PTHR45436:SF5">
    <property type="entry name" value="SENSOR HISTIDINE KINASE TRCS"/>
    <property type="match status" value="1"/>
</dbReference>
<evidence type="ECO:0000256" key="3">
    <source>
        <dbReference type="ARBA" id="ARBA00012438"/>
    </source>
</evidence>
<dbReference type="InterPro" id="IPR050428">
    <property type="entry name" value="TCS_sensor_his_kinase"/>
</dbReference>
<evidence type="ECO:0000256" key="6">
    <source>
        <dbReference type="ARBA" id="ARBA00022692"/>
    </source>
</evidence>
<dbReference type="Gene3D" id="3.30.565.10">
    <property type="entry name" value="Histidine kinase-like ATPase, C-terminal domain"/>
    <property type="match status" value="1"/>
</dbReference>
<evidence type="ECO:0000256" key="1">
    <source>
        <dbReference type="ARBA" id="ARBA00000085"/>
    </source>
</evidence>
<dbReference type="CDD" id="cd00075">
    <property type="entry name" value="HATPase"/>
    <property type="match status" value="1"/>
</dbReference>
<dbReference type="GO" id="GO:0005886">
    <property type="term" value="C:plasma membrane"/>
    <property type="evidence" value="ECO:0007669"/>
    <property type="project" value="TreeGrafter"/>
</dbReference>
<protein>
    <recommendedName>
        <fullName evidence="3">histidine kinase</fullName>
        <ecNumber evidence="3">2.7.13.3</ecNumber>
    </recommendedName>
</protein>
<evidence type="ECO:0000256" key="11">
    <source>
        <dbReference type="SAM" id="MobiDB-lite"/>
    </source>
</evidence>
<evidence type="ECO:0000256" key="5">
    <source>
        <dbReference type="ARBA" id="ARBA00022679"/>
    </source>
</evidence>
<dbReference type="SMART" id="SM00304">
    <property type="entry name" value="HAMP"/>
    <property type="match status" value="1"/>
</dbReference>
<sequence>MAISSKPNLPRDLSVDGRPQPAHDSPRRSLTQSIAWRLQMWHAAILVSVVVGLCTAWFLQARRARLNEIDAELTSAARVLDGSLRGFDLRGFDTTERPISELLAADDHLRLSLPRELADRRDNQPEPYFGIWLEDGRELKSERLPERFSLESSETQLEAPARHGPNAILREVRIVGPAGSLILVGRDIGREIAELNRLAMRIAAFAMLILAAGLCGGWWLARSVLRPIAAMSDAASRFSAADMSPRINVVETESELGQLATILNEAFDRVERSFDQQRQFAADASHELRTPLAVIQSQIELALKRERTSEEYVKTLTTCSSASKRLSDLVESLLTLARLDFSSQPTEHTSIRVDLVAARCIDLMRPVAQQAEVNLRSELVPAIVVGDPKQIERVIFNLLKNSVAYNRPHGEVLLSVAVVGPSVELILQDNGIGISESDLAHVAERFYRADKARSRVHGGSGLGLSIAQGIIANHGGTMQIASKLDRGTTVTVHLPLASNRPRDPVKEPVDLI</sequence>
<keyword evidence="4" id="KW-0597">Phosphoprotein</keyword>
<evidence type="ECO:0000256" key="12">
    <source>
        <dbReference type="SAM" id="Phobius"/>
    </source>
</evidence>
<evidence type="ECO:0000259" key="14">
    <source>
        <dbReference type="PROSITE" id="PS50885"/>
    </source>
</evidence>
<keyword evidence="7 15" id="KW-0418">Kinase</keyword>
<dbReference type="CDD" id="cd00082">
    <property type="entry name" value="HisKA"/>
    <property type="match status" value="1"/>
</dbReference>
<feature type="region of interest" description="Disordered" evidence="11">
    <location>
        <begin position="1"/>
        <end position="28"/>
    </location>
</feature>
<dbReference type="FunFam" id="3.30.565.10:FF:000006">
    <property type="entry name" value="Sensor histidine kinase WalK"/>
    <property type="match status" value="1"/>
</dbReference>
<dbReference type="AlphaFoldDB" id="A0A518JUR1"/>
<dbReference type="InterPro" id="IPR004358">
    <property type="entry name" value="Sig_transdc_His_kin-like_C"/>
</dbReference>
<comment type="catalytic activity">
    <reaction evidence="1">
        <text>ATP + protein L-histidine = ADP + protein N-phospho-L-histidine.</text>
        <dbReference type="EC" id="2.7.13.3"/>
    </reaction>
</comment>
<dbReference type="SUPFAM" id="SSF55874">
    <property type="entry name" value="ATPase domain of HSP90 chaperone/DNA topoisomerase II/histidine kinase"/>
    <property type="match status" value="1"/>
</dbReference>
<comment type="subcellular location">
    <subcellularLocation>
        <location evidence="2">Membrane</location>
    </subcellularLocation>
</comment>
<dbReference type="Proteomes" id="UP000315082">
    <property type="component" value="Chromosome"/>
</dbReference>